<dbReference type="Proteomes" id="UP001152320">
    <property type="component" value="Chromosome 8"/>
</dbReference>
<dbReference type="EMBL" id="JAIZAY010000008">
    <property type="protein sequence ID" value="KAJ8037165.1"/>
    <property type="molecule type" value="Genomic_DNA"/>
</dbReference>
<dbReference type="SUPFAM" id="SSF53474">
    <property type="entry name" value="alpha/beta-Hydrolases"/>
    <property type="match status" value="1"/>
</dbReference>
<gene>
    <name evidence="2" type="ORF">HOLleu_17913</name>
</gene>
<feature type="chain" id="PRO_5040498299" evidence="1">
    <location>
        <begin position="26"/>
        <end position="510"/>
    </location>
</feature>
<keyword evidence="3" id="KW-1185">Reference proteome</keyword>
<dbReference type="OrthoDB" id="2020799at2759"/>
<dbReference type="InterPro" id="IPR009199">
    <property type="entry name" value="PhoPQ-act_pathogen-rel_PqaA"/>
</dbReference>
<sequence length="510" mass="57976">MNGNKLVVRCFSLLRLLLLLSSVSTLVEIADGFGQGDSTALDEYVARPDPSYTYRVLPRFIPPRIPKNWKRGKQLLGTMVNTYVLNMTSQTWLTNDDVDRSVWWHYMTVTVPGEIDREDTALLIIKGGDNNDNPPDPFTDTTTQLYGNLATTLKMVVATIDQVPNGPIQFSDGLYSNMSDLTIAHTWRLFIENTTDNADWLLQLPMTKAVVRGMDTVTSFANSKINRFYMTGASKRGWITWTTAAVDRRVVGIVPIVMDMLNLPSSMMHHYRSLGGWSFGLEPYWSENIPSWINHPNFHRMVNIIDPIHYSSRITIPKLLITAGNDQLFLPDDSHYYYDHLRGPTFLRIVPNALHTETGKESSILVPSFILMLEKGWRLPKMKWFRSENATHARIVVKTELEPRRVGGWIAYTLSETRRDFRRLMAKERGSPESVPQDILYTPFEVNVLSPTIFQAAVRIPDHGWACFFVETQYATPDKNTISTTTEVHIVPSTYSTKTCNGAECVSDLV</sequence>
<evidence type="ECO:0000313" key="3">
    <source>
        <dbReference type="Proteomes" id="UP001152320"/>
    </source>
</evidence>
<feature type="signal peptide" evidence="1">
    <location>
        <begin position="1"/>
        <end position="25"/>
    </location>
</feature>
<evidence type="ECO:0000313" key="2">
    <source>
        <dbReference type="EMBL" id="KAJ8037165.1"/>
    </source>
</evidence>
<dbReference type="PANTHER" id="PTHR31497:SF0">
    <property type="entry name" value="AUTOCRINE PROLIFERATION REPRESSOR PROTEIN A"/>
    <property type="match status" value="1"/>
</dbReference>
<protein>
    <submittedName>
        <fullName evidence="2">Autocrine proliferation repressor protein A</fullName>
    </submittedName>
</protein>
<organism evidence="2 3">
    <name type="scientific">Holothuria leucospilota</name>
    <name type="common">Black long sea cucumber</name>
    <name type="synonym">Mertensiothuria leucospilota</name>
    <dbReference type="NCBI Taxonomy" id="206669"/>
    <lineage>
        <taxon>Eukaryota</taxon>
        <taxon>Metazoa</taxon>
        <taxon>Echinodermata</taxon>
        <taxon>Eleutherozoa</taxon>
        <taxon>Echinozoa</taxon>
        <taxon>Holothuroidea</taxon>
        <taxon>Aspidochirotacea</taxon>
        <taxon>Aspidochirotida</taxon>
        <taxon>Holothuriidae</taxon>
        <taxon>Holothuria</taxon>
    </lineage>
</organism>
<name>A0A9Q1C2C6_HOLLE</name>
<dbReference type="Gene3D" id="3.40.50.1820">
    <property type="entry name" value="alpha/beta hydrolase"/>
    <property type="match status" value="1"/>
</dbReference>
<comment type="caution">
    <text evidence="2">The sequence shown here is derived from an EMBL/GenBank/DDBJ whole genome shotgun (WGS) entry which is preliminary data.</text>
</comment>
<proteinExistence type="predicted"/>
<dbReference type="InterPro" id="IPR029058">
    <property type="entry name" value="AB_hydrolase_fold"/>
</dbReference>
<accession>A0A9Q1C2C6</accession>
<dbReference type="PANTHER" id="PTHR31497">
    <property type="entry name" value="AUTOCRINE PROLIFERATION REPRESSOR PROTEIN A"/>
    <property type="match status" value="1"/>
</dbReference>
<keyword evidence="1" id="KW-0732">Signal</keyword>
<reference evidence="2" key="1">
    <citation type="submission" date="2021-10" db="EMBL/GenBank/DDBJ databases">
        <title>Tropical sea cucumber genome reveals ecological adaptation and Cuvierian tubules defense mechanism.</title>
        <authorList>
            <person name="Chen T."/>
        </authorList>
    </citation>
    <scope>NUCLEOTIDE SEQUENCE</scope>
    <source>
        <strain evidence="2">Nanhai2018</strain>
        <tissue evidence="2">Muscle</tissue>
    </source>
</reference>
<dbReference type="Pfam" id="PF10142">
    <property type="entry name" value="PhoPQ_related"/>
    <property type="match status" value="1"/>
</dbReference>
<dbReference type="AlphaFoldDB" id="A0A9Q1C2C6"/>
<evidence type="ECO:0000256" key="1">
    <source>
        <dbReference type="SAM" id="SignalP"/>
    </source>
</evidence>